<evidence type="ECO:0000313" key="5">
    <source>
        <dbReference type="Proteomes" id="UP000541444"/>
    </source>
</evidence>
<evidence type="ECO:0000256" key="1">
    <source>
        <dbReference type="ARBA" id="ARBA00022723"/>
    </source>
</evidence>
<dbReference type="GO" id="GO:0051903">
    <property type="term" value="F:S-(hydroxymethyl)glutathione dehydrogenase [NAD(P)+] activity"/>
    <property type="evidence" value="ECO:0007669"/>
    <property type="project" value="TreeGrafter"/>
</dbReference>
<dbReference type="InterPro" id="IPR011032">
    <property type="entry name" value="GroES-like_sf"/>
</dbReference>
<dbReference type="InterPro" id="IPR036291">
    <property type="entry name" value="NAD(P)-bd_dom_sf"/>
</dbReference>
<dbReference type="GO" id="GO:0005829">
    <property type="term" value="C:cytosol"/>
    <property type="evidence" value="ECO:0007669"/>
    <property type="project" value="TreeGrafter"/>
</dbReference>
<dbReference type="SUPFAM" id="SSF51735">
    <property type="entry name" value="NAD(P)-binding Rossmann-fold domains"/>
    <property type="match status" value="1"/>
</dbReference>
<keyword evidence="2" id="KW-0862">Zinc</keyword>
<dbReference type="SUPFAM" id="SSF50129">
    <property type="entry name" value="GroES-like"/>
    <property type="match status" value="1"/>
</dbReference>
<dbReference type="AlphaFoldDB" id="A0A7J7NKW7"/>
<keyword evidence="5" id="KW-1185">Reference proteome</keyword>
<reference evidence="4 5" key="1">
    <citation type="journal article" date="2020" name="IScience">
        <title>Genome Sequencing of the Endangered Kingdonia uniflora (Circaeasteraceae, Ranunculales) Reveals Potential Mechanisms of Evolutionary Specialization.</title>
        <authorList>
            <person name="Sun Y."/>
            <person name="Deng T."/>
            <person name="Zhang A."/>
            <person name="Moore M.J."/>
            <person name="Landis J.B."/>
            <person name="Lin N."/>
            <person name="Zhang H."/>
            <person name="Zhang X."/>
            <person name="Huang J."/>
            <person name="Zhang X."/>
            <person name="Sun H."/>
            <person name="Wang H."/>
        </authorList>
    </citation>
    <scope>NUCLEOTIDE SEQUENCE [LARGE SCALE GENOMIC DNA]</scope>
    <source>
        <strain evidence="4">TB1705</strain>
        <tissue evidence="4">Leaf</tissue>
    </source>
</reference>
<evidence type="ECO:0000256" key="3">
    <source>
        <dbReference type="SAM" id="MobiDB-lite"/>
    </source>
</evidence>
<feature type="compositionally biased region" description="Polar residues" evidence="3">
    <location>
        <begin position="238"/>
        <end position="253"/>
    </location>
</feature>
<keyword evidence="1" id="KW-0479">Metal-binding</keyword>
<name>A0A7J7NKW7_9MAGN</name>
<evidence type="ECO:0000313" key="4">
    <source>
        <dbReference type="EMBL" id="KAF6167743.1"/>
    </source>
</evidence>
<dbReference type="Proteomes" id="UP000541444">
    <property type="component" value="Unassembled WGS sequence"/>
</dbReference>
<dbReference type="EMBL" id="JACGCM010000719">
    <property type="protein sequence ID" value="KAF6167743.1"/>
    <property type="molecule type" value="Genomic_DNA"/>
</dbReference>
<protein>
    <submittedName>
        <fullName evidence="4">Uncharacterized protein</fullName>
    </submittedName>
</protein>
<dbReference type="PANTHER" id="PTHR43880:SF26">
    <property type="entry name" value="ALCOHOL DEHYDROGENASE CLASS-P"/>
    <property type="match status" value="1"/>
</dbReference>
<gene>
    <name evidence="4" type="ORF">GIB67_017238</name>
</gene>
<feature type="region of interest" description="Disordered" evidence="3">
    <location>
        <begin position="233"/>
        <end position="267"/>
    </location>
</feature>
<sequence length="267" mass="29523">MFAVAVTWEVGKPLVIEAVEVVPPQAMEVRIMILFTSLYHAYIYFWEAKVIVEMTNGGVDRSIECTGSINAMIYAFECVHGGWDVAVLVDVPNKDDAFKTYPINLLNEQKDTQGCYTARGYVQGFLFTLAGHLGQRSTHTYKSVESVERKPRFLASKGRDASGASSVGSLIPGKNAGFKGISIHSKKEAQRARCQKSAPQCLINEELEGLRVREREPLSLSFTVEMTRSVVLPDSRGVSATRQEYRKSQQQAGAASRKNENPPESTP</sequence>
<dbReference type="PANTHER" id="PTHR43880">
    <property type="entry name" value="ALCOHOL DEHYDROGENASE"/>
    <property type="match status" value="1"/>
</dbReference>
<proteinExistence type="predicted"/>
<comment type="caution">
    <text evidence="4">The sequence shown here is derived from an EMBL/GenBank/DDBJ whole genome shotgun (WGS) entry which is preliminary data.</text>
</comment>
<dbReference type="GO" id="GO:0046294">
    <property type="term" value="P:formaldehyde catabolic process"/>
    <property type="evidence" value="ECO:0007669"/>
    <property type="project" value="TreeGrafter"/>
</dbReference>
<dbReference type="Gene3D" id="3.40.50.720">
    <property type="entry name" value="NAD(P)-binding Rossmann-like Domain"/>
    <property type="match status" value="1"/>
</dbReference>
<organism evidence="4 5">
    <name type="scientific">Kingdonia uniflora</name>
    <dbReference type="NCBI Taxonomy" id="39325"/>
    <lineage>
        <taxon>Eukaryota</taxon>
        <taxon>Viridiplantae</taxon>
        <taxon>Streptophyta</taxon>
        <taxon>Embryophyta</taxon>
        <taxon>Tracheophyta</taxon>
        <taxon>Spermatophyta</taxon>
        <taxon>Magnoliopsida</taxon>
        <taxon>Ranunculales</taxon>
        <taxon>Circaeasteraceae</taxon>
        <taxon>Kingdonia</taxon>
    </lineage>
</organism>
<evidence type="ECO:0000256" key="2">
    <source>
        <dbReference type="ARBA" id="ARBA00022833"/>
    </source>
</evidence>
<accession>A0A7J7NKW7</accession>
<dbReference type="GO" id="GO:0008270">
    <property type="term" value="F:zinc ion binding"/>
    <property type="evidence" value="ECO:0007669"/>
    <property type="project" value="TreeGrafter"/>
</dbReference>